<evidence type="ECO:0000256" key="1">
    <source>
        <dbReference type="ARBA" id="ARBA00000085"/>
    </source>
</evidence>
<evidence type="ECO:0000313" key="18">
    <source>
        <dbReference type="Proteomes" id="UP000595897"/>
    </source>
</evidence>
<dbReference type="RefSeq" id="WP_271713296.1">
    <property type="nucleotide sequence ID" value="NZ_AP024169.1"/>
</dbReference>
<dbReference type="InterPro" id="IPR050398">
    <property type="entry name" value="HssS/ArlS-like"/>
</dbReference>
<evidence type="ECO:0000256" key="13">
    <source>
        <dbReference type="ARBA" id="ARBA00023136"/>
    </source>
</evidence>
<gene>
    <name evidence="17" type="ORF">bsdtb5_35290</name>
</gene>
<feature type="domain" description="HAMP" evidence="16">
    <location>
        <begin position="120"/>
        <end position="172"/>
    </location>
</feature>
<evidence type="ECO:0000259" key="15">
    <source>
        <dbReference type="PROSITE" id="PS50109"/>
    </source>
</evidence>
<dbReference type="Gene3D" id="1.10.287.130">
    <property type="match status" value="1"/>
</dbReference>
<dbReference type="PANTHER" id="PTHR45528:SF1">
    <property type="entry name" value="SENSOR HISTIDINE KINASE CPXA"/>
    <property type="match status" value="1"/>
</dbReference>
<keyword evidence="8" id="KW-0547">Nucleotide-binding</keyword>
<sequence>MKSKGLKSFRYEIVWYSLLSLIYTVITEALLFLFFYLGALMLKSIPSSGDNAYSNGKIESLNKYLSLHKDSTVSDSIQGIDKSNGVFTDHQIARYLLLFILLAVIVGIVLFITYFLLLTKRFTDYLEEIAVGINEITLGDLNYRIPIYKEDEFALVASKINKMAAEIGMMMESERKSESTKNDLITSVAHDLRTPLTSIIGYLELALKEERIEYQNDQPNGMELKKKYMDIAYQKSRRLEKLIEDLFTYTKFSFGEVTLKKTEIDLVKFMDQLIEEFYPSFNEYGLEYDFTTNVPSAVILADGDLLARAFANLIGNAVKYGKDGKKVRIKLYMDALKVTVSIINYGELIPQKDIENIFDRFYRVENSRSVETGGAGLGLAIAKSIILMHGGTIEARSDFDGTVFEVAFTFDEIR</sequence>
<dbReference type="GO" id="GO:0000155">
    <property type="term" value="F:phosphorelay sensor kinase activity"/>
    <property type="evidence" value="ECO:0007669"/>
    <property type="project" value="InterPro"/>
</dbReference>
<dbReference type="CDD" id="cd00075">
    <property type="entry name" value="HATPase"/>
    <property type="match status" value="1"/>
</dbReference>
<dbReference type="InterPro" id="IPR003660">
    <property type="entry name" value="HAMP_dom"/>
</dbReference>
<dbReference type="SMART" id="SM00388">
    <property type="entry name" value="HisKA"/>
    <property type="match status" value="1"/>
</dbReference>
<dbReference type="Pfam" id="PF00512">
    <property type="entry name" value="HisKA"/>
    <property type="match status" value="1"/>
</dbReference>
<dbReference type="AlphaFoldDB" id="A0A7R7ENY9"/>
<comment type="catalytic activity">
    <reaction evidence="1">
        <text>ATP + protein L-histidine = ADP + protein N-phospho-L-histidine.</text>
        <dbReference type="EC" id="2.7.13.3"/>
    </reaction>
</comment>
<keyword evidence="7 14" id="KW-0812">Transmembrane</keyword>
<dbReference type="GO" id="GO:0005524">
    <property type="term" value="F:ATP binding"/>
    <property type="evidence" value="ECO:0007669"/>
    <property type="project" value="UniProtKB-KW"/>
</dbReference>
<keyword evidence="10" id="KW-0067">ATP-binding</keyword>
<dbReference type="SUPFAM" id="SSF47384">
    <property type="entry name" value="Homodimeric domain of signal transducing histidine kinase"/>
    <property type="match status" value="1"/>
</dbReference>
<evidence type="ECO:0000256" key="3">
    <source>
        <dbReference type="ARBA" id="ARBA00012438"/>
    </source>
</evidence>
<dbReference type="InterPro" id="IPR036097">
    <property type="entry name" value="HisK_dim/P_sf"/>
</dbReference>
<reference evidence="17 18" key="1">
    <citation type="submission" date="2020-11" db="EMBL/GenBank/DDBJ databases">
        <title>Draft genome sequencing of a Lachnospiraceae strain isolated from anoxic soil subjected to BSD treatment.</title>
        <authorList>
            <person name="Uek A."/>
            <person name="Tonouchi A."/>
        </authorList>
    </citation>
    <scope>NUCLEOTIDE SEQUENCE [LARGE SCALE GENOMIC DNA]</scope>
    <source>
        <strain evidence="17 18">TB5</strain>
    </source>
</reference>
<dbReference type="Proteomes" id="UP000595897">
    <property type="component" value="Chromosome"/>
</dbReference>
<feature type="transmembrane region" description="Helical" evidence="14">
    <location>
        <begin position="12"/>
        <end position="37"/>
    </location>
</feature>
<dbReference type="InterPro" id="IPR003661">
    <property type="entry name" value="HisK_dim/P_dom"/>
</dbReference>
<dbReference type="PRINTS" id="PR00344">
    <property type="entry name" value="BCTRLSENSOR"/>
</dbReference>
<evidence type="ECO:0000256" key="12">
    <source>
        <dbReference type="ARBA" id="ARBA00023012"/>
    </source>
</evidence>
<dbReference type="Pfam" id="PF00672">
    <property type="entry name" value="HAMP"/>
    <property type="match status" value="1"/>
</dbReference>
<evidence type="ECO:0000256" key="9">
    <source>
        <dbReference type="ARBA" id="ARBA00022777"/>
    </source>
</evidence>
<evidence type="ECO:0000313" key="17">
    <source>
        <dbReference type="EMBL" id="BCN32234.1"/>
    </source>
</evidence>
<dbReference type="EMBL" id="AP024169">
    <property type="protein sequence ID" value="BCN32234.1"/>
    <property type="molecule type" value="Genomic_DNA"/>
</dbReference>
<feature type="domain" description="Histidine kinase" evidence="15">
    <location>
        <begin position="187"/>
        <end position="412"/>
    </location>
</feature>
<dbReference type="Gene3D" id="6.10.340.10">
    <property type="match status" value="1"/>
</dbReference>
<evidence type="ECO:0000256" key="6">
    <source>
        <dbReference type="ARBA" id="ARBA00022679"/>
    </source>
</evidence>
<dbReference type="KEGG" id="ahb:bsdtb5_35290"/>
<keyword evidence="11 14" id="KW-1133">Transmembrane helix</keyword>
<comment type="subcellular location">
    <subcellularLocation>
        <location evidence="2">Cell membrane</location>
        <topology evidence="2">Multi-pass membrane protein</topology>
    </subcellularLocation>
</comment>
<dbReference type="PROSITE" id="PS50109">
    <property type="entry name" value="HIS_KIN"/>
    <property type="match status" value="1"/>
</dbReference>
<dbReference type="SUPFAM" id="SSF55874">
    <property type="entry name" value="ATPase domain of HSP90 chaperone/DNA topoisomerase II/histidine kinase"/>
    <property type="match status" value="1"/>
</dbReference>
<dbReference type="InterPro" id="IPR003594">
    <property type="entry name" value="HATPase_dom"/>
</dbReference>
<keyword evidence="13 14" id="KW-0472">Membrane</keyword>
<feature type="transmembrane region" description="Helical" evidence="14">
    <location>
        <begin position="92"/>
        <end position="117"/>
    </location>
</feature>
<evidence type="ECO:0000256" key="2">
    <source>
        <dbReference type="ARBA" id="ARBA00004651"/>
    </source>
</evidence>
<dbReference type="CDD" id="cd06225">
    <property type="entry name" value="HAMP"/>
    <property type="match status" value="1"/>
</dbReference>
<evidence type="ECO:0000259" key="16">
    <source>
        <dbReference type="PROSITE" id="PS50885"/>
    </source>
</evidence>
<dbReference type="SMART" id="SM00387">
    <property type="entry name" value="HATPase_c"/>
    <property type="match status" value="1"/>
</dbReference>
<dbReference type="FunFam" id="3.30.565.10:FF:000013">
    <property type="entry name" value="Two-component sensor histidine kinase"/>
    <property type="match status" value="1"/>
</dbReference>
<keyword evidence="18" id="KW-1185">Reference proteome</keyword>
<protein>
    <recommendedName>
        <fullName evidence="3">histidine kinase</fullName>
        <ecNumber evidence="3">2.7.13.3</ecNumber>
    </recommendedName>
</protein>
<dbReference type="InterPro" id="IPR004358">
    <property type="entry name" value="Sig_transdc_His_kin-like_C"/>
</dbReference>
<evidence type="ECO:0000256" key="8">
    <source>
        <dbReference type="ARBA" id="ARBA00022741"/>
    </source>
</evidence>
<dbReference type="GO" id="GO:0005886">
    <property type="term" value="C:plasma membrane"/>
    <property type="evidence" value="ECO:0007669"/>
    <property type="project" value="UniProtKB-SubCell"/>
</dbReference>
<keyword evidence="9" id="KW-0418">Kinase</keyword>
<name>A0A7R7ENY9_9FIRM</name>
<dbReference type="Gene3D" id="3.30.565.10">
    <property type="entry name" value="Histidine kinase-like ATPase, C-terminal domain"/>
    <property type="match status" value="1"/>
</dbReference>
<organism evidence="17 18">
    <name type="scientific">Anaeromicropila herbilytica</name>
    <dbReference type="NCBI Taxonomy" id="2785025"/>
    <lineage>
        <taxon>Bacteria</taxon>
        <taxon>Bacillati</taxon>
        <taxon>Bacillota</taxon>
        <taxon>Clostridia</taxon>
        <taxon>Lachnospirales</taxon>
        <taxon>Lachnospiraceae</taxon>
        <taxon>Anaeromicropila</taxon>
    </lineage>
</organism>
<evidence type="ECO:0000256" key="7">
    <source>
        <dbReference type="ARBA" id="ARBA00022692"/>
    </source>
</evidence>
<evidence type="ECO:0000256" key="4">
    <source>
        <dbReference type="ARBA" id="ARBA00022475"/>
    </source>
</evidence>
<dbReference type="InterPro" id="IPR005467">
    <property type="entry name" value="His_kinase_dom"/>
</dbReference>
<dbReference type="CDD" id="cd00082">
    <property type="entry name" value="HisKA"/>
    <property type="match status" value="1"/>
</dbReference>
<keyword evidence="4" id="KW-1003">Cell membrane</keyword>
<evidence type="ECO:0000256" key="14">
    <source>
        <dbReference type="SAM" id="Phobius"/>
    </source>
</evidence>
<keyword evidence="12" id="KW-0902">Two-component regulatory system</keyword>
<dbReference type="PANTHER" id="PTHR45528">
    <property type="entry name" value="SENSOR HISTIDINE KINASE CPXA"/>
    <property type="match status" value="1"/>
</dbReference>
<evidence type="ECO:0000256" key="5">
    <source>
        <dbReference type="ARBA" id="ARBA00022553"/>
    </source>
</evidence>
<dbReference type="PROSITE" id="PS50885">
    <property type="entry name" value="HAMP"/>
    <property type="match status" value="1"/>
</dbReference>
<keyword evidence="6" id="KW-0808">Transferase</keyword>
<evidence type="ECO:0000256" key="10">
    <source>
        <dbReference type="ARBA" id="ARBA00022840"/>
    </source>
</evidence>
<keyword evidence="5" id="KW-0597">Phosphoprotein</keyword>
<dbReference type="InterPro" id="IPR036890">
    <property type="entry name" value="HATPase_C_sf"/>
</dbReference>
<evidence type="ECO:0000256" key="11">
    <source>
        <dbReference type="ARBA" id="ARBA00022989"/>
    </source>
</evidence>
<dbReference type="Pfam" id="PF02518">
    <property type="entry name" value="HATPase_c"/>
    <property type="match status" value="1"/>
</dbReference>
<dbReference type="EC" id="2.7.13.3" evidence="3"/>
<accession>A0A7R7ENY9</accession>
<dbReference type="SMART" id="SM00304">
    <property type="entry name" value="HAMP"/>
    <property type="match status" value="1"/>
</dbReference>
<proteinExistence type="predicted"/>